<feature type="transmembrane region" description="Helical" evidence="6">
    <location>
        <begin position="77"/>
        <end position="100"/>
    </location>
</feature>
<feature type="transmembrane region" description="Helical" evidence="6">
    <location>
        <begin position="35"/>
        <end position="56"/>
    </location>
</feature>
<evidence type="ECO:0000256" key="6">
    <source>
        <dbReference type="SAM" id="Phobius"/>
    </source>
</evidence>
<dbReference type="GO" id="GO:0022857">
    <property type="term" value="F:transmembrane transporter activity"/>
    <property type="evidence" value="ECO:0007669"/>
    <property type="project" value="InterPro"/>
</dbReference>
<keyword evidence="8" id="KW-1185">Reference proteome</keyword>
<dbReference type="PATRIC" id="fig|52689.4.peg.2370"/>
<feature type="transmembrane region" description="Helical" evidence="6">
    <location>
        <begin position="347"/>
        <end position="365"/>
    </location>
</feature>
<dbReference type="AlphaFoldDB" id="A0A0L6U4H9"/>
<reference evidence="8" key="1">
    <citation type="submission" date="2015-07" db="EMBL/GenBank/DDBJ databases">
        <title>Draft genome sequence of Acetobacterium bakii DSM 8293, a potential psychrophilic chemical producer through syngas fermentation.</title>
        <authorList>
            <person name="Song Y."/>
            <person name="Hwang S."/>
            <person name="Cho B.-K."/>
        </authorList>
    </citation>
    <scope>NUCLEOTIDE SEQUENCE [LARGE SCALE GENOMIC DNA]</scope>
    <source>
        <strain evidence="8">DSM 8239</strain>
    </source>
</reference>
<dbReference type="EMBL" id="LGYO01000004">
    <property type="protein sequence ID" value="KNZ43403.1"/>
    <property type="molecule type" value="Genomic_DNA"/>
</dbReference>
<dbReference type="InterPro" id="IPR050367">
    <property type="entry name" value="APC_superfamily"/>
</dbReference>
<dbReference type="PANTHER" id="PTHR42770:SF12">
    <property type="entry name" value="AMINO ACID TRANSPORTER"/>
    <property type="match status" value="1"/>
</dbReference>
<dbReference type="PIRSF" id="PIRSF006060">
    <property type="entry name" value="AA_transporter"/>
    <property type="match status" value="1"/>
</dbReference>
<organism evidence="7 8">
    <name type="scientific">Acetobacterium bakii</name>
    <dbReference type="NCBI Taxonomy" id="52689"/>
    <lineage>
        <taxon>Bacteria</taxon>
        <taxon>Bacillati</taxon>
        <taxon>Bacillota</taxon>
        <taxon>Clostridia</taxon>
        <taxon>Eubacteriales</taxon>
        <taxon>Eubacteriaceae</taxon>
        <taxon>Acetobacterium</taxon>
    </lineage>
</organism>
<feature type="transmembrane region" description="Helical" evidence="6">
    <location>
        <begin position="225"/>
        <end position="249"/>
    </location>
</feature>
<comment type="subcellular location">
    <subcellularLocation>
        <location evidence="1">Cell membrane</location>
        <topology evidence="1">Multi-pass membrane protein</topology>
    </subcellularLocation>
</comment>
<evidence type="ECO:0000256" key="5">
    <source>
        <dbReference type="ARBA" id="ARBA00023136"/>
    </source>
</evidence>
<dbReference type="PANTHER" id="PTHR42770">
    <property type="entry name" value="AMINO ACID TRANSPORTER-RELATED"/>
    <property type="match status" value="1"/>
</dbReference>
<dbReference type="InterPro" id="IPR002293">
    <property type="entry name" value="AA/rel_permease1"/>
</dbReference>
<evidence type="ECO:0000256" key="2">
    <source>
        <dbReference type="ARBA" id="ARBA00022475"/>
    </source>
</evidence>
<accession>A0A0L6U4H9</accession>
<feature type="transmembrane region" description="Helical" evidence="6">
    <location>
        <begin position="321"/>
        <end position="341"/>
    </location>
</feature>
<keyword evidence="4 6" id="KW-1133">Transmembrane helix</keyword>
<dbReference type="PROSITE" id="PS51257">
    <property type="entry name" value="PROKAR_LIPOPROTEIN"/>
    <property type="match status" value="1"/>
</dbReference>
<feature type="transmembrane region" description="Helical" evidence="6">
    <location>
        <begin position="386"/>
        <end position="408"/>
    </location>
</feature>
<dbReference type="OrthoDB" id="1806975at2"/>
<feature type="transmembrane region" description="Helical" evidence="6">
    <location>
        <begin position="7"/>
        <end position="29"/>
    </location>
</feature>
<evidence type="ECO:0000313" key="7">
    <source>
        <dbReference type="EMBL" id="KNZ43403.1"/>
    </source>
</evidence>
<dbReference type="Gene3D" id="1.20.1740.10">
    <property type="entry name" value="Amino acid/polyamine transporter I"/>
    <property type="match status" value="1"/>
</dbReference>
<comment type="caution">
    <text evidence="7">The sequence shown here is derived from an EMBL/GenBank/DDBJ whole genome shotgun (WGS) entry which is preliminary data.</text>
</comment>
<dbReference type="GO" id="GO:0005886">
    <property type="term" value="C:plasma membrane"/>
    <property type="evidence" value="ECO:0007669"/>
    <property type="project" value="UniProtKB-SubCell"/>
</dbReference>
<dbReference type="Pfam" id="PF13520">
    <property type="entry name" value="AA_permease_2"/>
    <property type="match status" value="1"/>
</dbReference>
<dbReference type="STRING" id="52689.AKG39_01515"/>
<dbReference type="Proteomes" id="UP000036873">
    <property type="component" value="Unassembled WGS sequence"/>
</dbReference>
<feature type="transmembrane region" description="Helical" evidence="6">
    <location>
        <begin position="274"/>
        <end position="300"/>
    </location>
</feature>
<keyword evidence="5 6" id="KW-0472">Membrane</keyword>
<evidence type="ECO:0000256" key="3">
    <source>
        <dbReference type="ARBA" id="ARBA00022692"/>
    </source>
</evidence>
<evidence type="ECO:0000256" key="4">
    <source>
        <dbReference type="ARBA" id="ARBA00022989"/>
    </source>
</evidence>
<gene>
    <name evidence="7" type="ORF">AKG39_01515</name>
</gene>
<keyword evidence="2" id="KW-1003">Cell membrane</keyword>
<feature type="transmembrane region" description="Helical" evidence="6">
    <location>
        <begin position="189"/>
        <end position="213"/>
    </location>
</feature>
<dbReference type="RefSeq" id="WP_050738592.1">
    <property type="nucleotide sequence ID" value="NZ_LGYO01000004.1"/>
</dbReference>
<protein>
    <submittedName>
        <fullName evidence="7">Amino acid permease</fullName>
    </submittedName>
</protein>
<keyword evidence="3 6" id="KW-0812">Transmembrane</keyword>
<evidence type="ECO:0000256" key="1">
    <source>
        <dbReference type="ARBA" id="ARBA00004651"/>
    </source>
</evidence>
<feature type="transmembrane region" description="Helical" evidence="6">
    <location>
        <begin position="150"/>
        <end position="169"/>
    </location>
</feature>
<feature type="transmembrane region" description="Helical" evidence="6">
    <location>
        <begin position="414"/>
        <end position="435"/>
    </location>
</feature>
<feature type="transmembrane region" description="Helical" evidence="6">
    <location>
        <begin position="120"/>
        <end position="138"/>
    </location>
</feature>
<name>A0A0L6U4H9_9FIRM</name>
<sequence>MENQKKLGLGSAVSVCVGLIVATSCLLLLGQGMGLAGSGFVISLAIVLFLNIMLALTFGELHAIMPNVEGGLGQYTLAGLGPVASVVSNLSAYVITMILASSVEMALCGMVINELFLPMIPAPILSSLLLAILFFVNYKGVDIFAKVQNIVVFLLIGSLILLGIISFFNLGTGTVITAAAQTPPAVTGISGYVSLAALAFWLFIGIEFVIPIAKDLKNPKRDVTLAMILGIVMLFVVQAMLGVGMTHYVTLEALASSPMPHMLFAENLLGQFGVYWMGIVTLLAGISTANTVLGSVSKILAGMAQDDMMPKVFNKKNKNNVAVAGLALIFGGDLVLLITGFTQSSGLATLLLAGTCFWLVSYILVNISVLILRKKYPDMPGRNKKLTLWGIPQILCILGNIYMIWHIAEGDARILIYKIFFGLMAALVVYAVIWVKIIKKMGLFTTADVNEMNLKCEAENTHPNVLIDPSAA</sequence>
<proteinExistence type="predicted"/>
<evidence type="ECO:0000313" key="8">
    <source>
        <dbReference type="Proteomes" id="UP000036873"/>
    </source>
</evidence>